<feature type="region of interest" description="Disordered" evidence="1">
    <location>
        <begin position="1"/>
        <end position="219"/>
    </location>
</feature>
<accession>A0ABM0JV66</accession>
<feature type="region of interest" description="Disordered" evidence="1">
    <location>
        <begin position="413"/>
        <end position="441"/>
    </location>
</feature>
<evidence type="ECO:0000313" key="3">
    <source>
        <dbReference type="RefSeq" id="XP_005102270.3"/>
    </source>
</evidence>
<evidence type="ECO:0000256" key="1">
    <source>
        <dbReference type="SAM" id="MobiDB-lite"/>
    </source>
</evidence>
<feature type="compositionally biased region" description="Acidic residues" evidence="1">
    <location>
        <begin position="376"/>
        <end position="387"/>
    </location>
</feature>
<dbReference type="GeneID" id="101846433"/>
<reference evidence="3" key="1">
    <citation type="submission" date="2025-08" db="UniProtKB">
        <authorList>
            <consortium name="RefSeq"/>
        </authorList>
    </citation>
    <scope>IDENTIFICATION</scope>
</reference>
<feature type="compositionally biased region" description="Polar residues" evidence="1">
    <location>
        <begin position="453"/>
        <end position="462"/>
    </location>
</feature>
<organism evidence="2 3">
    <name type="scientific">Aplysia californica</name>
    <name type="common">California sea hare</name>
    <dbReference type="NCBI Taxonomy" id="6500"/>
    <lineage>
        <taxon>Eukaryota</taxon>
        <taxon>Metazoa</taxon>
        <taxon>Spiralia</taxon>
        <taxon>Lophotrochozoa</taxon>
        <taxon>Mollusca</taxon>
        <taxon>Gastropoda</taxon>
        <taxon>Heterobranchia</taxon>
        <taxon>Euthyneura</taxon>
        <taxon>Tectipleura</taxon>
        <taxon>Aplysiida</taxon>
        <taxon>Aplysioidea</taxon>
        <taxon>Aplysiidae</taxon>
        <taxon>Aplysia</taxon>
    </lineage>
</organism>
<feature type="compositionally biased region" description="Polar residues" evidence="1">
    <location>
        <begin position="611"/>
        <end position="628"/>
    </location>
</feature>
<feature type="compositionally biased region" description="Polar residues" evidence="1">
    <location>
        <begin position="161"/>
        <end position="179"/>
    </location>
</feature>
<feature type="region of interest" description="Disordered" evidence="1">
    <location>
        <begin position="562"/>
        <end position="643"/>
    </location>
</feature>
<feature type="compositionally biased region" description="Basic and acidic residues" evidence="1">
    <location>
        <begin position="473"/>
        <end position="482"/>
    </location>
</feature>
<feature type="region of interest" description="Disordered" evidence="1">
    <location>
        <begin position="517"/>
        <end position="545"/>
    </location>
</feature>
<feature type="compositionally biased region" description="Polar residues" evidence="1">
    <location>
        <begin position="92"/>
        <end position="120"/>
    </location>
</feature>
<evidence type="ECO:0000313" key="2">
    <source>
        <dbReference type="Proteomes" id="UP000694888"/>
    </source>
</evidence>
<protein>
    <submittedName>
        <fullName evidence="3">Uncharacterized protein LOC101846433</fullName>
    </submittedName>
</protein>
<keyword evidence="2" id="KW-1185">Reference proteome</keyword>
<sequence length="832" mass="90173">MADRHVSRRLDEHVAHNITSHTGDRPAHQHNPHSELDRDPQHDPEQAATLFPRDGSSGGFEPDNNVYPPSESGTRSPYCRGHSAHSPCKSGRSAQAPLSDSGTTQGSVSGGPDSQGTTAPPSEGIQLTDPSTGLSVPVRDSCSSPSSVSSLQPGSAHRDSGYSTEVSPANTCSPANTATPPRPRYFLFADNDTTQAGSEGRGEGQDCQDISRSGSSQVEQFAELTEASLASATVSSALDELPGQQRKSLYERRLSQRVRHPAAPLRLSPDIFRRASTPESTPRALANHDDVTRLEESADRSYLERVQFDFNSDDDDEEEEEEEDDNEPTSGETDGKRSSSPRAGHGLLRQRTLSVVGTFDSSGNFIGRQSSSNDSGDNDGGDDDDEEVFYTTGVLGQQTNRMFRKDSFSLRTRRFCSDGDNGESAMGDNAPSRRRGGEGDHHFLSEDVRQTFHNEGATSGTSPGRLLASYGLRRRDEGYSPERKKRTDVRNSGHVTDSSRGSSPTAMLMTQNFRTDPALSSSQGFEFEPEPRHDEAIADDENRPDVCCEADEDVFTFDLDDNADSIGGATGGVLPRYVSSPSGRGRPGGSRMSPRGPGRSPTYHERHGRQTSRASPTGLVVTSSSSPLSAALCEHRPPQSPASRLRIRRTGQPLPVPLMDNVRLAGVSGSVTVSVSTQTPHQASMLIRQILTTPVALPNEARGTAASRLRRLSESGVPLPPSPVPLPDIIPVGRDRSLSAPDLQALARQRARRAGREVGRELRRLSDEFNLVFRGNLSPVHEEHGYSNSFPGMRPSYLRNPITHLRAIMRGTFGRSRESSVDLTDESEDRPP</sequence>
<feature type="compositionally biased region" description="Basic and acidic residues" evidence="1">
    <location>
        <begin position="286"/>
        <end position="307"/>
    </location>
</feature>
<feature type="compositionally biased region" description="Low complexity" evidence="1">
    <location>
        <begin position="135"/>
        <end position="155"/>
    </location>
</feature>
<feature type="compositionally biased region" description="Polar residues" evidence="1">
    <location>
        <begin position="208"/>
        <end position="219"/>
    </location>
</feature>
<feature type="compositionally biased region" description="Basic and acidic residues" evidence="1">
    <location>
        <begin position="1"/>
        <end position="15"/>
    </location>
</feature>
<dbReference type="RefSeq" id="XP_005102270.3">
    <property type="nucleotide sequence ID" value="XM_005102213.3"/>
</dbReference>
<feature type="region of interest" description="Disordered" evidence="1">
    <location>
        <begin position="453"/>
        <end position="505"/>
    </location>
</feature>
<name>A0ABM0JV66_APLCA</name>
<proteinExistence type="predicted"/>
<feature type="compositionally biased region" description="Acidic residues" evidence="1">
    <location>
        <begin position="311"/>
        <end position="327"/>
    </location>
</feature>
<feature type="compositionally biased region" description="Basic and acidic residues" evidence="1">
    <location>
        <begin position="529"/>
        <end position="545"/>
    </location>
</feature>
<feature type="compositionally biased region" description="Low complexity" evidence="1">
    <location>
        <begin position="575"/>
        <end position="601"/>
    </location>
</feature>
<feature type="compositionally biased region" description="Polar residues" evidence="1">
    <location>
        <begin position="351"/>
        <end position="369"/>
    </location>
</feature>
<gene>
    <name evidence="3" type="primary">LOC101846433</name>
</gene>
<feature type="region of interest" description="Disordered" evidence="1">
    <location>
        <begin position="251"/>
        <end position="387"/>
    </location>
</feature>
<feature type="compositionally biased region" description="Basic and acidic residues" evidence="1">
    <location>
        <begin position="22"/>
        <end position="45"/>
    </location>
</feature>
<dbReference type="Proteomes" id="UP000694888">
    <property type="component" value="Unplaced"/>
</dbReference>
<feature type="compositionally biased region" description="Polar residues" evidence="1">
    <location>
        <begin position="493"/>
        <end position="505"/>
    </location>
</feature>